<feature type="transmembrane region" description="Helical" evidence="9">
    <location>
        <begin position="206"/>
        <end position="233"/>
    </location>
</feature>
<evidence type="ECO:0000313" key="11">
    <source>
        <dbReference type="EMBL" id="CAH3166714.1"/>
    </source>
</evidence>
<dbReference type="InterPro" id="IPR000276">
    <property type="entry name" value="GPCR_Rhodpsn"/>
</dbReference>
<gene>
    <name evidence="11" type="ORF">PLOB_00007798</name>
</gene>
<dbReference type="SUPFAM" id="SSF81321">
    <property type="entry name" value="Family A G protein-coupled receptor-like"/>
    <property type="match status" value="1"/>
</dbReference>
<feature type="transmembrane region" description="Helical" evidence="9">
    <location>
        <begin position="113"/>
        <end position="133"/>
    </location>
</feature>
<organism evidence="11 12">
    <name type="scientific">Porites lobata</name>
    <dbReference type="NCBI Taxonomy" id="104759"/>
    <lineage>
        <taxon>Eukaryota</taxon>
        <taxon>Metazoa</taxon>
        <taxon>Cnidaria</taxon>
        <taxon>Anthozoa</taxon>
        <taxon>Hexacorallia</taxon>
        <taxon>Scleractinia</taxon>
        <taxon>Fungiina</taxon>
        <taxon>Poritidae</taxon>
        <taxon>Porites</taxon>
    </lineage>
</organism>
<dbReference type="Gene3D" id="1.20.1070.10">
    <property type="entry name" value="Rhodopsin 7-helix transmembrane proteins"/>
    <property type="match status" value="1"/>
</dbReference>
<dbReference type="PROSITE" id="PS50262">
    <property type="entry name" value="G_PROTEIN_RECEP_F1_2"/>
    <property type="match status" value="1"/>
</dbReference>
<evidence type="ECO:0000256" key="4">
    <source>
        <dbReference type="ARBA" id="ARBA00023040"/>
    </source>
</evidence>
<dbReference type="PROSITE" id="PS00237">
    <property type="entry name" value="G_PROTEIN_RECEP_F1_1"/>
    <property type="match status" value="1"/>
</dbReference>
<evidence type="ECO:0000256" key="9">
    <source>
        <dbReference type="SAM" id="Phobius"/>
    </source>
</evidence>
<evidence type="ECO:0000313" key="12">
    <source>
        <dbReference type="Proteomes" id="UP001159405"/>
    </source>
</evidence>
<dbReference type="PANTHER" id="PTHR45695:SF9">
    <property type="entry name" value="LEUCOKININ RECEPTOR"/>
    <property type="match status" value="1"/>
</dbReference>
<reference evidence="11 12" key="1">
    <citation type="submission" date="2022-05" db="EMBL/GenBank/DDBJ databases">
        <authorList>
            <consortium name="Genoscope - CEA"/>
            <person name="William W."/>
        </authorList>
    </citation>
    <scope>NUCLEOTIDE SEQUENCE [LARGE SCALE GENOMIC DNA]</scope>
</reference>
<keyword evidence="7 8" id="KW-0807">Transducer</keyword>
<evidence type="ECO:0000256" key="3">
    <source>
        <dbReference type="ARBA" id="ARBA00022989"/>
    </source>
</evidence>
<keyword evidence="6 8" id="KW-0675">Receptor</keyword>
<dbReference type="SMART" id="SM01381">
    <property type="entry name" value="7TM_GPCR_Srsx"/>
    <property type="match status" value="1"/>
</dbReference>
<keyword evidence="4 8" id="KW-0297">G-protein coupled receptor</keyword>
<keyword evidence="5 9" id="KW-0472">Membrane</keyword>
<proteinExistence type="inferred from homology"/>
<feature type="transmembrane region" description="Helical" evidence="9">
    <location>
        <begin position="245"/>
        <end position="263"/>
    </location>
</feature>
<dbReference type="InterPro" id="IPR017452">
    <property type="entry name" value="GPCR_Rhodpsn_7TM"/>
</dbReference>
<evidence type="ECO:0000256" key="6">
    <source>
        <dbReference type="ARBA" id="ARBA00023170"/>
    </source>
</evidence>
<evidence type="ECO:0000256" key="8">
    <source>
        <dbReference type="RuleBase" id="RU000688"/>
    </source>
</evidence>
<sequence length="292" mass="33408">MNQTENVPFYAGIPFLVIGLIGNLLVIRIVHKIPEMHTRTNYLLVSMAVSDVVTILLWPLYYFEFAKFVCKFVALAEVGIMVSSNTLTVLAVERYHAILKPFKTGLRLNKDNIKLAIICIWIASFVIFFSEFFLKEWSETNSTCIGPSTVQMNEASKIYVAINLTITFIQMVVMFFCYGCVIKGLYFSTVVYPETDRETISEKKKLVITLTLATTGFVVGYTPYLLYFGAFLLTGSDRTEDFLDVANFFFVSCLSLNPIIYAFRGRKFREGLKRMLLCWKPTRQNDAFELNN</sequence>
<protein>
    <recommendedName>
        <fullName evidence="10">G-protein coupled receptors family 1 profile domain-containing protein</fullName>
    </recommendedName>
</protein>
<feature type="domain" description="G-protein coupled receptors family 1 profile" evidence="10">
    <location>
        <begin position="22"/>
        <end position="261"/>
    </location>
</feature>
<accession>A0ABN8QL94</accession>
<evidence type="ECO:0000256" key="2">
    <source>
        <dbReference type="ARBA" id="ARBA00022692"/>
    </source>
</evidence>
<dbReference type="EMBL" id="CALNXK010000138">
    <property type="protein sequence ID" value="CAH3166714.1"/>
    <property type="molecule type" value="Genomic_DNA"/>
</dbReference>
<comment type="similarity">
    <text evidence="8">Belongs to the G-protein coupled receptor 1 family.</text>
</comment>
<keyword evidence="12" id="KW-1185">Reference proteome</keyword>
<dbReference type="Proteomes" id="UP001159405">
    <property type="component" value="Unassembled WGS sequence"/>
</dbReference>
<dbReference type="PANTHER" id="PTHR45695">
    <property type="entry name" value="LEUCOKININ RECEPTOR-RELATED"/>
    <property type="match status" value="1"/>
</dbReference>
<evidence type="ECO:0000256" key="1">
    <source>
        <dbReference type="ARBA" id="ARBA00004141"/>
    </source>
</evidence>
<evidence type="ECO:0000259" key="10">
    <source>
        <dbReference type="PROSITE" id="PS50262"/>
    </source>
</evidence>
<keyword evidence="2 8" id="KW-0812">Transmembrane</keyword>
<feature type="transmembrane region" description="Helical" evidence="9">
    <location>
        <begin position="158"/>
        <end position="186"/>
    </location>
</feature>
<feature type="transmembrane region" description="Helical" evidence="9">
    <location>
        <begin position="73"/>
        <end position="92"/>
    </location>
</feature>
<dbReference type="CDD" id="cd00637">
    <property type="entry name" value="7tm_classA_rhodopsin-like"/>
    <property type="match status" value="1"/>
</dbReference>
<feature type="transmembrane region" description="Helical" evidence="9">
    <location>
        <begin position="12"/>
        <end position="30"/>
    </location>
</feature>
<evidence type="ECO:0000256" key="7">
    <source>
        <dbReference type="ARBA" id="ARBA00023224"/>
    </source>
</evidence>
<dbReference type="Pfam" id="PF00001">
    <property type="entry name" value="7tm_1"/>
    <property type="match status" value="1"/>
</dbReference>
<dbReference type="PRINTS" id="PR00237">
    <property type="entry name" value="GPCRRHODOPSN"/>
</dbReference>
<name>A0ABN8QL94_9CNID</name>
<keyword evidence="3 9" id="KW-1133">Transmembrane helix</keyword>
<comment type="caution">
    <text evidence="11">The sequence shown here is derived from an EMBL/GenBank/DDBJ whole genome shotgun (WGS) entry which is preliminary data.</text>
</comment>
<feature type="transmembrane region" description="Helical" evidence="9">
    <location>
        <begin position="42"/>
        <end position="61"/>
    </location>
</feature>
<comment type="subcellular location">
    <subcellularLocation>
        <location evidence="1">Membrane</location>
        <topology evidence="1">Multi-pass membrane protein</topology>
    </subcellularLocation>
</comment>
<evidence type="ECO:0000256" key="5">
    <source>
        <dbReference type="ARBA" id="ARBA00023136"/>
    </source>
</evidence>